<dbReference type="EMBL" id="JPGD01000006">
    <property type="protein sequence ID" value="KGB93509.1"/>
    <property type="molecule type" value="Genomic_DNA"/>
</dbReference>
<comment type="caution">
    <text evidence="2">The sequence shown here is derived from an EMBL/GenBank/DDBJ whole genome shotgun (WGS) entry which is preliminary data.</text>
</comment>
<accession>A0AA88YZK0</accession>
<protein>
    <recommendedName>
        <fullName evidence="1">DUF403 domain-containing protein</fullName>
    </recommendedName>
</protein>
<dbReference type="InterPro" id="IPR007296">
    <property type="entry name" value="DUF403"/>
</dbReference>
<dbReference type="Pfam" id="PF04168">
    <property type="entry name" value="Alpha-E"/>
    <property type="match status" value="1"/>
</dbReference>
<evidence type="ECO:0000313" key="2">
    <source>
        <dbReference type="EMBL" id="KGB93509.1"/>
    </source>
</evidence>
<dbReference type="RefSeq" id="WP_034205681.1">
    <property type="nucleotide sequence ID" value="NZ_KN150853.1"/>
</dbReference>
<sequence>MLSRTADHIYWMARYLERAENTARIVDINLKSLLLPQGAERQRRTLRALLRSVELEPAFAAKHGEPAPETVIAFLVADRDNPSSIYACLRSARENARAVRGLLTTEWWETINHTWIECVEQLGSDALASDPHGFLEWVKSRVHLARGVSIGTAMRDDAYYFSRLGTFLERADNVARMLDVRFLDIEQATADTPDEIDEFYYWTSILTSVSGMEIYHKVYRDVVTPERVAELLLLNPAMPRSLRAAIDDFCMTLDKLKNAASAECEREAGRLRAELHYADIRKIRAQGLHAFLNESLERVYALGNMVSRAFMMSAS</sequence>
<proteinExistence type="predicted"/>
<reference evidence="2 3" key="1">
    <citation type="submission" date="2014-06" db="EMBL/GenBank/DDBJ databases">
        <authorList>
            <person name="Bishop-Lilly K.A."/>
            <person name="Broomall S.M."/>
            <person name="Chain P.S."/>
            <person name="Chertkov O."/>
            <person name="Coyne S.R."/>
            <person name="Daligault H.E."/>
            <person name="Davenport K.W."/>
            <person name="Erkkila T."/>
            <person name="Frey K.G."/>
            <person name="Gibbons H.S."/>
            <person name="Gu W."/>
            <person name="Jaissle J."/>
            <person name="Johnson S.L."/>
            <person name="Koroleva G.I."/>
            <person name="Ladner J.T."/>
            <person name="Lo C.-C."/>
            <person name="Minogue T.D."/>
            <person name="Munk C."/>
            <person name="Palacios G.F."/>
            <person name="Redden C.L."/>
            <person name="Rosenzweig C.N."/>
            <person name="Scholz M.B."/>
            <person name="Teshima H."/>
            <person name="Xu Y."/>
        </authorList>
    </citation>
    <scope>NUCLEOTIDE SEQUENCE [LARGE SCALE GENOMIC DNA]</scope>
    <source>
        <strain evidence="2 3">DWS 37UF10B-2</strain>
    </source>
</reference>
<feature type="domain" description="DUF403" evidence="1">
    <location>
        <begin position="1"/>
        <end position="311"/>
    </location>
</feature>
<dbReference type="InterPro" id="IPR051680">
    <property type="entry name" value="ATP-dep_Glu-Cys_Ligase-2"/>
</dbReference>
<dbReference type="AlphaFoldDB" id="A0AA88YZK0"/>
<name>A0AA88YZK0_BURCE</name>
<dbReference type="Proteomes" id="UP000029575">
    <property type="component" value="Unassembled WGS sequence"/>
</dbReference>
<evidence type="ECO:0000313" key="3">
    <source>
        <dbReference type="Proteomes" id="UP000029575"/>
    </source>
</evidence>
<gene>
    <name evidence="2" type="ORF">DM43_1876</name>
</gene>
<organism evidence="2 3">
    <name type="scientific">Burkholderia cepacia</name>
    <name type="common">Pseudomonas cepacia</name>
    <dbReference type="NCBI Taxonomy" id="292"/>
    <lineage>
        <taxon>Bacteria</taxon>
        <taxon>Pseudomonadati</taxon>
        <taxon>Pseudomonadota</taxon>
        <taxon>Betaproteobacteria</taxon>
        <taxon>Burkholderiales</taxon>
        <taxon>Burkholderiaceae</taxon>
        <taxon>Burkholderia</taxon>
        <taxon>Burkholderia cepacia complex</taxon>
    </lineage>
</organism>
<evidence type="ECO:0000259" key="1">
    <source>
        <dbReference type="Pfam" id="PF04168"/>
    </source>
</evidence>
<dbReference type="PANTHER" id="PTHR34595:SF7">
    <property type="entry name" value="SLL1039 PROTEIN"/>
    <property type="match status" value="1"/>
</dbReference>
<dbReference type="PANTHER" id="PTHR34595">
    <property type="entry name" value="BLR5612 PROTEIN"/>
    <property type="match status" value="1"/>
</dbReference>